<dbReference type="GO" id="GO:0016811">
    <property type="term" value="F:hydrolase activity, acting on carbon-nitrogen (but not peptide) bonds, in linear amides"/>
    <property type="evidence" value="ECO:0007669"/>
    <property type="project" value="TreeGrafter"/>
</dbReference>
<keyword evidence="1 2" id="KW-0862">Zinc</keyword>
<evidence type="ECO:0000313" key="7">
    <source>
        <dbReference type="Proteomes" id="UP000269974"/>
    </source>
</evidence>
<reference evidence="5 7" key="3">
    <citation type="submission" date="2018-11" db="EMBL/GenBank/DDBJ databases">
        <authorList>
            <consortium name="Pathogen Informatics"/>
        </authorList>
    </citation>
    <scope>NUCLEOTIDE SEQUENCE [LARGE SCALE GENOMIC DNA]</scope>
    <source>
        <strain evidence="5 7">NCTC10327</strain>
    </source>
</reference>
<sequence>MAEEKRLMCVHAHPDDESSKGAATMAKYAQTGRVRVVTMTGGERGSVLNPHFDRSILSRKTMAELRREEMAQAARALGIEQVFLGFVDSGLPAGYPHGDVELPEGCFANANEREVLRALVAQIRAFRPHVLTTYDENGGYPHPDHERTHEASVKAVRVAASQTWPDLGEPWAVQKVYYDVSFSAERIRRIHNAMLAAGMESPFAERLAALSQRQPLHEPTTRINVAAYFPQRDAALRAHASQIDPEGFFFAAPRDIEARVWPYEEFYLAFSRVGQPAEGSIETDLFARIPGLAAE</sequence>
<organism evidence="5 7">
    <name type="scientific">Actinobaculum suis</name>
    <dbReference type="NCBI Taxonomy" id="1657"/>
    <lineage>
        <taxon>Bacteria</taxon>
        <taxon>Bacillati</taxon>
        <taxon>Actinomycetota</taxon>
        <taxon>Actinomycetes</taxon>
        <taxon>Actinomycetales</taxon>
        <taxon>Actinomycetaceae</taxon>
        <taxon>Actinobaculum</taxon>
    </lineage>
</organism>
<dbReference type="Pfam" id="PF02585">
    <property type="entry name" value="PIG-L"/>
    <property type="match status" value="1"/>
</dbReference>
<reference evidence="4" key="1">
    <citation type="submission" date="2016-10" db="EMBL/GenBank/DDBJ databases">
        <authorList>
            <person name="Varghese N."/>
            <person name="Submissions S."/>
        </authorList>
    </citation>
    <scope>NUCLEOTIDE SEQUENCE</scope>
    <source>
        <strain evidence="4">DSM 20639</strain>
    </source>
</reference>
<protein>
    <recommendedName>
        <fullName evidence="2">Mycothiol S-conjugate amidase</fullName>
        <ecNumber evidence="2">3.5.1.115</ecNumber>
    </recommendedName>
</protein>
<dbReference type="InterPro" id="IPR024078">
    <property type="entry name" value="LmbE-like_dom_sf"/>
</dbReference>
<feature type="binding site" evidence="2">
    <location>
        <position position="16"/>
    </location>
    <ligand>
        <name>Zn(2+)</name>
        <dbReference type="ChEBI" id="CHEBI:29105"/>
    </ligand>
</feature>
<comment type="function">
    <text evidence="2">A mycothiol (MSH, N-acetylcysteinyl-glucosaminyl-inositol) S-conjugate amidase, it recycles conjugated MSH to the N-acetyl cysteine conjugate (AcCys S-conjugate, a mercapturic acid) and the MSH precursor. Involved in MSH-dependent detoxification of a number of alkylating agents and antibiotics.</text>
</comment>
<dbReference type="PANTHER" id="PTHR12993:SF11">
    <property type="entry name" value="N-ACETYLGLUCOSAMINYL-PHOSPHATIDYLINOSITOL DE-N-ACETYLASE"/>
    <property type="match status" value="1"/>
</dbReference>
<comment type="catalytic activity">
    <reaction evidence="2">
        <text>mycothiol S-conjugate + H2O = an N-acetyl-L-cysteine-S-conjugate + 1D-myo-inositol 2-amino-2-deoxy-alpha-D-glucopyranoside</text>
        <dbReference type="Rhea" id="RHEA:36543"/>
        <dbReference type="ChEBI" id="CHEBI:15377"/>
        <dbReference type="ChEBI" id="CHEBI:58718"/>
        <dbReference type="ChEBI" id="CHEBI:58886"/>
        <dbReference type="ChEBI" id="CHEBI:59633"/>
        <dbReference type="EC" id="3.5.1.115"/>
    </reaction>
</comment>
<dbReference type="GO" id="GO:0010127">
    <property type="term" value="P:mycothiol-dependent detoxification"/>
    <property type="evidence" value="ECO:0007669"/>
    <property type="project" value="UniProtKB-UniRule"/>
</dbReference>
<dbReference type="InterPro" id="IPR003737">
    <property type="entry name" value="GlcNAc_PI_deacetylase-related"/>
</dbReference>
<dbReference type="PANTHER" id="PTHR12993">
    <property type="entry name" value="N-ACETYLGLUCOSAMINYL-PHOSPHATIDYLINOSITOL DE-N-ACETYLASE-RELATED"/>
    <property type="match status" value="1"/>
</dbReference>
<evidence type="ECO:0000313" key="3">
    <source>
        <dbReference type="EMBL" id="MDY5153585.1"/>
    </source>
</evidence>
<comment type="similarity">
    <text evidence="2">Belongs to the MshB deacetylase family. Mca subfamily.</text>
</comment>
<dbReference type="Gene3D" id="3.40.50.10320">
    <property type="entry name" value="LmbE-like"/>
    <property type="match status" value="1"/>
</dbReference>
<keyword evidence="2" id="KW-0479">Metal-binding</keyword>
<keyword evidence="6" id="KW-1185">Reference proteome</keyword>
<dbReference type="Proteomes" id="UP000269974">
    <property type="component" value="Unassembled WGS sequence"/>
</dbReference>
<comment type="subunit">
    <text evidence="2">Monomer.</text>
</comment>
<dbReference type="AlphaFoldDB" id="A0A0K9EUI1"/>
<dbReference type="HAMAP" id="MF_01482">
    <property type="entry name" value="Mca"/>
    <property type="match status" value="1"/>
</dbReference>
<dbReference type="OrthoDB" id="158614at2"/>
<dbReference type="EMBL" id="FNAU01000004">
    <property type="protein sequence ID" value="SDE24540.1"/>
    <property type="molecule type" value="Genomic_DNA"/>
</dbReference>
<keyword evidence="2 5" id="KW-0378">Hydrolase</keyword>
<dbReference type="GO" id="GO:0010126">
    <property type="term" value="P:mycothiol metabolic process"/>
    <property type="evidence" value="ECO:0007669"/>
    <property type="project" value="UniProtKB-UniRule"/>
</dbReference>
<dbReference type="InterPro" id="IPR017811">
    <property type="entry name" value="Mca"/>
</dbReference>
<dbReference type="RefSeq" id="WP_049618973.1">
    <property type="nucleotide sequence ID" value="NZ_FNAU01000004.1"/>
</dbReference>
<dbReference type="SUPFAM" id="SSF102588">
    <property type="entry name" value="LmbE-like"/>
    <property type="match status" value="1"/>
</dbReference>
<gene>
    <name evidence="5" type="primary">mshB_2</name>
    <name evidence="2 3" type="synonym">mca</name>
    <name evidence="5" type="ORF">NCTC10327_00548</name>
    <name evidence="3" type="ORF">R6G71_05920</name>
    <name evidence="4" type="ORF">SAMN05421878_104106</name>
</gene>
<reference evidence="3" key="4">
    <citation type="submission" date="2023-10" db="EMBL/GenBank/DDBJ databases">
        <title>Whole Genome based description of the genera Actinobaculum and Actinotignum reveals a complex phylogenetic relationship within the species included in the genus Actinotignum.</title>
        <authorList>
            <person name="Jensen C.S."/>
            <person name="Dargis R."/>
            <person name="Kemp M."/>
            <person name="Christensen J.J."/>
        </authorList>
    </citation>
    <scope>NUCLEOTIDE SEQUENCE</scope>
    <source>
        <strain evidence="3">Actinobaculum_suis_CCUG19206T</strain>
    </source>
</reference>
<evidence type="ECO:0000256" key="2">
    <source>
        <dbReference type="HAMAP-Rule" id="MF_01482"/>
    </source>
</evidence>
<evidence type="ECO:0000313" key="5">
    <source>
        <dbReference type="EMBL" id="VDG75863.1"/>
    </source>
</evidence>
<dbReference type="PATRIC" id="fig|1657.3.peg.141"/>
<accession>A0A0K9EUI1</accession>
<dbReference type="EC" id="3.5.1.115" evidence="2"/>
<evidence type="ECO:0000313" key="4">
    <source>
        <dbReference type="EMBL" id="SDE24540.1"/>
    </source>
</evidence>
<proteinExistence type="inferred from homology"/>
<dbReference type="Proteomes" id="UP000182744">
    <property type="component" value="Unassembled WGS sequence"/>
</dbReference>
<dbReference type="NCBIfam" id="TIGR03446">
    <property type="entry name" value="mycothiol_Mca"/>
    <property type="match status" value="1"/>
</dbReference>
<dbReference type="GO" id="GO:0008270">
    <property type="term" value="F:zinc ion binding"/>
    <property type="evidence" value="ECO:0007669"/>
    <property type="project" value="UniProtKB-UniRule"/>
</dbReference>
<feature type="binding site" evidence="2">
    <location>
        <position position="13"/>
    </location>
    <ligand>
        <name>Zn(2+)</name>
        <dbReference type="ChEBI" id="CHEBI:29105"/>
    </ligand>
</feature>
<evidence type="ECO:0000313" key="6">
    <source>
        <dbReference type="Proteomes" id="UP000182744"/>
    </source>
</evidence>
<reference evidence="6" key="2">
    <citation type="submission" date="2016-10" db="EMBL/GenBank/DDBJ databases">
        <authorList>
            <person name="Varghese N."/>
        </authorList>
    </citation>
    <scope>NUCLEOTIDE SEQUENCE [LARGE SCALE GENOMIC DNA]</scope>
    <source>
        <strain evidence="6">DSM 20639</strain>
    </source>
</reference>
<evidence type="ECO:0000256" key="1">
    <source>
        <dbReference type="ARBA" id="ARBA00022833"/>
    </source>
</evidence>
<dbReference type="Proteomes" id="UP001273799">
    <property type="component" value="Unassembled WGS sequence"/>
</dbReference>
<comment type="cofactor">
    <cofactor evidence="2">
        <name>Zn(2+)</name>
        <dbReference type="ChEBI" id="CHEBI:29105"/>
    </cofactor>
    <text evidence="2">Binds 1 zinc ion per subunit.</text>
</comment>
<name>A0A0K9EUI1_9ACTO</name>
<dbReference type="EMBL" id="UYIO01000001">
    <property type="protein sequence ID" value="VDG75863.1"/>
    <property type="molecule type" value="Genomic_DNA"/>
</dbReference>
<dbReference type="EMBL" id="JAWNFU010000003">
    <property type="protein sequence ID" value="MDY5153585.1"/>
    <property type="molecule type" value="Genomic_DNA"/>
</dbReference>
<dbReference type="STRING" id="1657.ACU20_01630"/>
<feature type="binding site" evidence="2">
    <location>
        <position position="145"/>
    </location>
    <ligand>
        <name>Zn(2+)</name>
        <dbReference type="ChEBI" id="CHEBI:29105"/>
    </ligand>
</feature>